<evidence type="ECO:0000313" key="4">
    <source>
        <dbReference type="Proteomes" id="UP001432322"/>
    </source>
</evidence>
<evidence type="ECO:0000259" key="2">
    <source>
        <dbReference type="Pfam" id="PF24927"/>
    </source>
</evidence>
<evidence type="ECO:0000256" key="1">
    <source>
        <dbReference type="SAM" id="SignalP"/>
    </source>
</evidence>
<reference evidence="3" key="1">
    <citation type="submission" date="2023-10" db="EMBL/GenBank/DDBJ databases">
        <title>Genome assembly of Pristionchus species.</title>
        <authorList>
            <person name="Yoshida K."/>
            <person name="Sommer R.J."/>
        </authorList>
    </citation>
    <scope>NUCLEOTIDE SEQUENCE</scope>
    <source>
        <strain evidence="3">RS5133</strain>
    </source>
</reference>
<feature type="non-terminal residue" evidence="3">
    <location>
        <position position="1"/>
    </location>
</feature>
<dbReference type="EMBL" id="BTSY01000004">
    <property type="protein sequence ID" value="GMT25265.1"/>
    <property type="molecule type" value="Genomic_DNA"/>
</dbReference>
<organism evidence="3 4">
    <name type="scientific">Pristionchus fissidentatus</name>
    <dbReference type="NCBI Taxonomy" id="1538716"/>
    <lineage>
        <taxon>Eukaryota</taxon>
        <taxon>Metazoa</taxon>
        <taxon>Ecdysozoa</taxon>
        <taxon>Nematoda</taxon>
        <taxon>Chromadorea</taxon>
        <taxon>Rhabditida</taxon>
        <taxon>Rhabditina</taxon>
        <taxon>Diplogasteromorpha</taxon>
        <taxon>Diplogasteroidea</taxon>
        <taxon>Neodiplogasteridae</taxon>
        <taxon>Pristionchus</taxon>
    </lineage>
</organism>
<gene>
    <name evidence="3" type="ORF">PFISCL1PPCAC_16562</name>
</gene>
<name>A0AAV5W0B6_9BILA</name>
<keyword evidence="4" id="KW-1185">Reference proteome</keyword>
<sequence length="828" mass="92706">FCLYLLLLLLFIEMADQEFDNSNLNSDDDSSMICSNLLIEISEGKEVECMEQEYPPGCRCYRFDRTLKEADVFLLLAKSDGMDVRNSSIPLVPPDSIDGSVSFAYPIDLASLANTVDIQVDGLRPWGTKGSRSTNSKPCWFDGNRISFKGEGPTPYSAHIYHRRHSQLPRLRKYVVSLRKDGIPVHLAIIVFVFEISGPSYHTIKTAEPIDFVKRQAIISDSSTQPPSKVAAIHGISRSQAQYYASFGGRAKQNKGPVKSEDEKAIDEMVIDGKYIQARLTRGATDSYIISSAVLNELFIKSLVSRSKLEKDRQAIDDFFTNNPDLLSISERFGGIQFGECAGMTAVDVTFDLCESRVVTIMSFWAEETRNSSSGKIGHFPVALLVSPTHTKRDLKFLYSEIDARLSHCDKGIRGIITDQEAALSSVQEFPLGSEAQHLFCSIHIERNISRCALIPAEDRETLPKLLFGSRVEGDVRKSGILDEINIDRCRSEWSERKSELQSEAAVQWVESRLASLFDGCSLRSRCLAGVNLLKVSTNGHEAMNSTLKDKIGRKRRSLTETLTDLIAWLRSYELELMRSIYGVGPYKLKNPPFDSSLQFHLASDEEKARRFSAIGLGSLCEVVRYQLASLPNDLLPGELVVEIHSSLNFFLVTTFENKRILVERARKGVVYSVRSAGEWIVMEEGALYSVKEMDDGRFTCGNCCKQAPCVHMLIVFLSVPERWEEISTKLNRKKIPDAGSRAGMKPGSRYHHVSTSRNHKRVVHELRRRSRSIAVCEASPIITGSPVELRLDDAISVPRRRFDYSSSVIALPRSSTCIECALFGAVR</sequence>
<feature type="domain" description="DUF7747" evidence="2">
    <location>
        <begin position="82"/>
        <end position="184"/>
    </location>
</feature>
<keyword evidence="1" id="KW-0732">Signal</keyword>
<protein>
    <recommendedName>
        <fullName evidence="2">DUF7747 domain-containing protein</fullName>
    </recommendedName>
</protein>
<comment type="caution">
    <text evidence="3">The sequence shown here is derived from an EMBL/GenBank/DDBJ whole genome shotgun (WGS) entry which is preliminary data.</text>
</comment>
<dbReference type="Pfam" id="PF24927">
    <property type="entry name" value="DUF7747"/>
    <property type="match status" value="1"/>
</dbReference>
<dbReference type="InterPro" id="IPR056649">
    <property type="entry name" value="DUF7747"/>
</dbReference>
<proteinExistence type="predicted"/>
<dbReference type="Proteomes" id="UP001432322">
    <property type="component" value="Unassembled WGS sequence"/>
</dbReference>
<dbReference type="AlphaFoldDB" id="A0AAV5W0B6"/>
<evidence type="ECO:0000313" key="3">
    <source>
        <dbReference type="EMBL" id="GMT25265.1"/>
    </source>
</evidence>
<feature type="chain" id="PRO_5043820442" description="DUF7747 domain-containing protein" evidence="1">
    <location>
        <begin position="18"/>
        <end position="828"/>
    </location>
</feature>
<accession>A0AAV5W0B6</accession>
<feature type="signal peptide" evidence="1">
    <location>
        <begin position="1"/>
        <end position="17"/>
    </location>
</feature>